<evidence type="ECO:0000259" key="1">
    <source>
        <dbReference type="PROSITE" id="PS50126"/>
    </source>
</evidence>
<dbReference type="Gene3D" id="2.40.50.140">
    <property type="entry name" value="Nucleic acid-binding proteins"/>
    <property type="match status" value="1"/>
</dbReference>
<dbReference type="SMART" id="SM00316">
    <property type="entry name" value="S1"/>
    <property type="match status" value="1"/>
</dbReference>
<dbReference type="Pfam" id="PF00931">
    <property type="entry name" value="NB-ARC"/>
    <property type="match status" value="1"/>
</dbReference>
<organism evidence="2 3">
    <name type="scientific">Paenibacillus zeirhizosphaerae</name>
    <dbReference type="NCBI Taxonomy" id="2987519"/>
    <lineage>
        <taxon>Bacteria</taxon>
        <taxon>Bacillati</taxon>
        <taxon>Bacillota</taxon>
        <taxon>Bacilli</taxon>
        <taxon>Bacillales</taxon>
        <taxon>Paenibacillaceae</taxon>
        <taxon>Paenibacillus</taxon>
    </lineage>
</organism>
<gene>
    <name evidence="2" type="ORF">OIN60_15490</name>
</gene>
<dbReference type="Pfam" id="PF00575">
    <property type="entry name" value="S1"/>
    <property type="match status" value="1"/>
</dbReference>
<dbReference type="EMBL" id="JAPCKK010000018">
    <property type="protein sequence ID" value="MDP4098161.1"/>
    <property type="molecule type" value="Genomic_DNA"/>
</dbReference>
<evidence type="ECO:0000313" key="2">
    <source>
        <dbReference type="EMBL" id="MDP4098161.1"/>
    </source>
</evidence>
<name>A0ABT9FTX2_9BACL</name>
<dbReference type="Gene3D" id="3.40.50.300">
    <property type="entry name" value="P-loop containing nucleotide triphosphate hydrolases"/>
    <property type="match status" value="1"/>
</dbReference>
<dbReference type="SUPFAM" id="SSF50249">
    <property type="entry name" value="Nucleic acid-binding proteins"/>
    <property type="match status" value="1"/>
</dbReference>
<dbReference type="InterPro" id="IPR050437">
    <property type="entry name" value="Ribos_protein_bS1-like"/>
</dbReference>
<dbReference type="SUPFAM" id="SSF52540">
    <property type="entry name" value="P-loop containing nucleoside triphosphate hydrolases"/>
    <property type="match status" value="1"/>
</dbReference>
<evidence type="ECO:0000313" key="3">
    <source>
        <dbReference type="Proteomes" id="UP001241848"/>
    </source>
</evidence>
<sequence>MDYIINKLNRNIDVSESGTIEKLTLLRERIEYSLFLIFGYLWNKNINEIDLNNRERIIANLDRISIGQVVEAIRILDINSEIHKSAKKILDKYPNVRNKAIGHGYTHSDKVENIENELDQMFLELYDFVYILKQPSDVILVESESEHSYKGIRLSLQDGGLPAKWSCPKELIGEENNVIERVFICIEGTYYKISPFIYLTQKGNGVYVFSSLFEKLSGGVKFCRLFDTENFNVHFPELVMISEDGEHRRISGNGTIMNYFEKNYTQFIDMTVKKTVVDFLTRDSSSVSATIWGHGGVGKTACIQSICNDFYNNSQRFFSYIIFMTAKDRKYDTKSGYIQEITNIRTYKEIISGIMNVIFDERTINAEESDLRTFEDKIKKFNNGKVLIVIDDYETFDDREKEKINLFIGDLNLLNHKVVITTRNKRLSIGKNISTTEFNSQAATMDFLKSVIKNEYPEHLSRIDKLLTSTLNVSDKIHDATSGRPIFIYQFAHLFAQRDYSDSLLKNLGTSENAQKFLYGKIYEHLSEKAQDAFVCISQIANESDMIFRNSVLEYLLMKDDTSQNELIPAAVEELTNQRVIEIYDEMYCRVYSKELLNMMLTNYQNRPPGFRDTVKNRLDSIGGTDVKGSIYDAMLNEANKSRNVGNEKETTEKYKRLLNEKKCPKSVKRAAIINLTSYLSNDRLDPEAAINVFKDNYNAFRDDFEVNKIYAQLLWSNSEEHKKEAVKNLKQFFHQNKKSDPKFLELFALTVGYTCNIIMNTKQKNSETEESQAKERLSFNALNKELNEYGRELFELVKNKTLNEFKPGAKHNIMVAILQVMKLCVEICKTDKSKLNYCKQMVEYSKKNFTGRFFFNIKRIEQSIEGMEKSWWESFLKEYKRGDIVECKINSIKEYGAFVSFGDSYTGMIHVSEISRNYIADITTELVVTQELQAKIISIDKIKRRINLSIKQLH</sequence>
<comment type="caution">
    <text evidence="2">The sequence shown here is derived from an EMBL/GenBank/DDBJ whole genome shotgun (WGS) entry which is preliminary data.</text>
</comment>
<proteinExistence type="predicted"/>
<accession>A0ABT9FTX2</accession>
<dbReference type="InterPro" id="IPR012340">
    <property type="entry name" value="NA-bd_OB-fold"/>
</dbReference>
<keyword evidence="3" id="KW-1185">Reference proteome</keyword>
<dbReference type="PANTHER" id="PTHR10724">
    <property type="entry name" value="30S RIBOSOMAL PROTEIN S1"/>
    <property type="match status" value="1"/>
</dbReference>
<reference evidence="2 3" key="1">
    <citation type="submission" date="2022-10" db="EMBL/GenBank/DDBJ databases">
        <title>Paenibacillus description and whole genome data of maize root bacterial community.</title>
        <authorList>
            <person name="Marton D."/>
            <person name="Farkas M."/>
            <person name="Cserhati M."/>
        </authorList>
    </citation>
    <scope>NUCLEOTIDE SEQUENCE [LARGE SCALE GENOMIC DNA]</scope>
    <source>
        <strain evidence="2 3">P96</strain>
    </source>
</reference>
<feature type="domain" description="S1 motif" evidence="1">
    <location>
        <begin position="883"/>
        <end position="952"/>
    </location>
</feature>
<dbReference type="Proteomes" id="UP001241848">
    <property type="component" value="Unassembled WGS sequence"/>
</dbReference>
<dbReference type="RefSeq" id="WP_305755781.1">
    <property type="nucleotide sequence ID" value="NZ_JAPCKK010000018.1"/>
</dbReference>
<dbReference type="InterPro" id="IPR002182">
    <property type="entry name" value="NB-ARC"/>
</dbReference>
<dbReference type="PROSITE" id="PS50126">
    <property type="entry name" value="S1"/>
    <property type="match status" value="1"/>
</dbReference>
<protein>
    <submittedName>
        <fullName evidence="2">S1 RNA-binding domain-containing protein</fullName>
    </submittedName>
</protein>
<dbReference type="InterPro" id="IPR027417">
    <property type="entry name" value="P-loop_NTPase"/>
</dbReference>
<dbReference type="InterPro" id="IPR003029">
    <property type="entry name" value="S1_domain"/>
</dbReference>